<keyword evidence="2" id="KW-1185">Reference proteome</keyword>
<evidence type="ECO:0000313" key="2">
    <source>
        <dbReference type="Proteomes" id="UP000054978"/>
    </source>
</evidence>
<protein>
    <submittedName>
        <fullName evidence="1">Uncharacterized protein</fullName>
    </submittedName>
</protein>
<dbReference type="Proteomes" id="UP000054978">
    <property type="component" value="Unassembled WGS sequence"/>
</dbReference>
<accession>A0A158CWD4</accession>
<gene>
    <name evidence="1" type="ORF">AWB83_04716</name>
</gene>
<evidence type="ECO:0000313" key="1">
    <source>
        <dbReference type="EMBL" id="SAK86236.1"/>
    </source>
</evidence>
<dbReference type="AlphaFoldDB" id="A0A158CWD4"/>
<dbReference type="EMBL" id="FCOB02000023">
    <property type="protein sequence ID" value="SAK86236.1"/>
    <property type="molecule type" value="Genomic_DNA"/>
</dbReference>
<reference evidence="1" key="1">
    <citation type="submission" date="2016-01" db="EMBL/GenBank/DDBJ databases">
        <authorList>
            <person name="Peeters C."/>
        </authorList>
    </citation>
    <scope>NUCLEOTIDE SEQUENCE [LARGE SCALE GENOMIC DNA]</scope>
    <source>
        <strain evidence="1">LMG 29326</strain>
    </source>
</reference>
<name>A0A158CWD4_9BURK</name>
<proteinExistence type="predicted"/>
<comment type="caution">
    <text evidence="1">The sequence shown here is derived from an EMBL/GenBank/DDBJ whole genome shotgun (WGS) entry which is preliminary data.</text>
</comment>
<organism evidence="1 2">
    <name type="scientific">Caballeronia ptereochthonis</name>
    <dbReference type="NCBI Taxonomy" id="1777144"/>
    <lineage>
        <taxon>Bacteria</taxon>
        <taxon>Pseudomonadati</taxon>
        <taxon>Pseudomonadota</taxon>
        <taxon>Betaproteobacteria</taxon>
        <taxon>Burkholderiales</taxon>
        <taxon>Burkholderiaceae</taxon>
        <taxon>Caballeronia</taxon>
    </lineage>
</organism>
<sequence length="82" mass="8995">MGEIYQARLARVVAYIHDHLDDELDLNRLGGLFIAISLASDLSRVLWRDGGGHRQAAALASDGECARAWVRADRFDCGAGRI</sequence>
<dbReference type="STRING" id="1777144.AWB83_04716"/>